<dbReference type="Gene3D" id="6.10.250.690">
    <property type="match status" value="1"/>
</dbReference>
<dbReference type="PROSITE" id="PS51755">
    <property type="entry name" value="OMPR_PHOB"/>
    <property type="match status" value="1"/>
</dbReference>
<dbReference type="InterPro" id="IPR039420">
    <property type="entry name" value="WalR-like"/>
</dbReference>
<evidence type="ECO:0000256" key="5">
    <source>
        <dbReference type="ARBA" id="ARBA00023163"/>
    </source>
</evidence>
<feature type="domain" description="Response regulatory" evidence="8">
    <location>
        <begin position="3"/>
        <end position="114"/>
    </location>
</feature>
<evidence type="ECO:0000256" key="6">
    <source>
        <dbReference type="PROSITE-ProRule" id="PRU00169"/>
    </source>
</evidence>
<dbReference type="GO" id="GO:0006355">
    <property type="term" value="P:regulation of DNA-templated transcription"/>
    <property type="evidence" value="ECO:0007669"/>
    <property type="project" value="InterPro"/>
</dbReference>
<dbReference type="InterPro" id="IPR011006">
    <property type="entry name" value="CheY-like_superfamily"/>
</dbReference>
<evidence type="ECO:0000313" key="10">
    <source>
        <dbReference type="EMBL" id="QFR22741.1"/>
    </source>
</evidence>
<dbReference type="GO" id="GO:0000976">
    <property type="term" value="F:transcription cis-regulatory region binding"/>
    <property type="evidence" value="ECO:0007669"/>
    <property type="project" value="TreeGrafter"/>
</dbReference>
<evidence type="ECO:0000256" key="1">
    <source>
        <dbReference type="ARBA" id="ARBA00022553"/>
    </source>
</evidence>
<name>A0A5P8M3P3_9LACO</name>
<evidence type="ECO:0000256" key="7">
    <source>
        <dbReference type="PROSITE-ProRule" id="PRU01091"/>
    </source>
</evidence>
<dbReference type="AlphaFoldDB" id="A0A5P8M3P3"/>
<dbReference type="PROSITE" id="PS50110">
    <property type="entry name" value="RESPONSE_REGULATORY"/>
    <property type="match status" value="1"/>
</dbReference>
<dbReference type="Proteomes" id="UP000326779">
    <property type="component" value="Chromosome"/>
</dbReference>
<dbReference type="InterPro" id="IPR036388">
    <property type="entry name" value="WH-like_DNA-bd_sf"/>
</dbReference>
<feature type="modified residue" description="4-aspartylphosphate" evidence="6">
    <location>
        <position position="53"/>
    </location>
</feature>
<protein>
    <submittedName>
        <fullName evidence="10">Response regulator</fullName>
    </submittedName>
</protein>
<dbReference type="EMBL" id="CP045143">
    <property type="protein sequence ID" value="QFR22741.1"/>
    <property type="molecule type" value="Genomic_DNA"/>
</dbReference>
<dbReference type="KEGG" id="lhb:D1010_04405"/>
<dbReference type="GO" id="GO:0032993">
    <property type="term" value="C:protein-DNA complex"/>
    <property type="evidence" value="ECO:0007669"/>
    <property type="project" value="TreeGrafter"/>
</dbReference>
<dbReference type="SMART" id="SM00448">
    <property type="entry name" value="REC"/>
    <property type="match status" value="1"/>
</dbReference>
<evidence type="ECO:0000259" key="9">
    <source>
        <dbReference type="PROSITE" id="PS51755"/>
    </source>
</evidence>
<gene>
    <name evidence="10" type="ORF">D1010_04405</name>
</gene>
<sequence>MQTILVVDDDSQINAMLTEALTQAGYAVVNAYSGTEALLVLQQAPQPDLILLDLMLPGRSGEDVLAQLPPVPIIVVSAKTAVVDKVAMLTHGAVDYISKPFSIAELLARIQVQLRLAQQAAQSLAALTFAEIRLDPDQHSVTVAAHPVHLTPTEFALLKVLLRNPGQVLTKAVLLERISVDTLDGDEQSLRVHISNLRQKLRAVTGKDYIEAVWGIGFKLTDES</sequence>
<proteinExistence type="predicted"/>
<dbReference type="SMART" id="SM00862">
    <property type="entry name" value="Trans_reg_C"/>
    <property type="match status" value="1"/>
</dbReference>
<dbReference type="RefSeq" id="WP_152260328.1">
    <property type="nucleotide sequence ID" value="NZ_CP045143.1"/>
</dbReference>
<accession>A0A5P8M3P3</accession>
<dbReference type="Gene3D" id="3.40.50.2300">
    <property type="match status" value="1"/>
</dbReference>
<evidence type="ECO:0000256" key="4">
    <source>
        <dbReference type="ARBA" id="ARBA00023125"/>
    </source>
</evidence>
<dbReference type="Pfam" id="PF00072">
    <property type="entry name" value="Response_reg"/>
    <property type="match status" value="1"/>
</dbReference>
<dbReference type="GO" id="GO:0005829">
    <property type="term" value="C:cytosol"/>
    <property type="evidence" value="ECO:0007669"/>
    <property type="project" value="TreeGrafter"/>
</dbReference>
<dbReference type="InterPro" id="IPR001789">
    <property type="entry name" value="Sig_transdc_resp-reg_receiver"/>
</dbReference>
<evidence type="ECO:0000313" key="11">
    <source>
        <dbReference type="Proteomes" id="UP000326779"/>
    </source>
</evidence>
<feature type="DNA-binding region" description="OmpR/PhoB-type" evidence="7">
    <location>
        <begin position="124"/>
        <end position="222"/>
    </location>
</feature>
<keyword evidence="2" id="KW-0902">Two-component regulatory system</keyword>
<feature type="domain" description="OmpR/PhoB-type" evidence="9">
    <location>
        <begin position="124"/>
        <end position="222"/>
    </location>
</feature>
<dbReference type="PANTHER" id="PTHR48111">
    <property type="entry name" value="REGULATOR OF RPOS"/>
    <property type="match status" value="1"/>
</dbReference>
<dbReference type="InterPro" id="IPR001867">
    <property type="entry name" value="OmpR/PhoB-type_DNA-bd"/>
</dbReference>
<evidence type="ECO:0000259" key="8">
    <source>
        <dbReference type="PROSITE" id="PS50110"/>
    </source>
</evidence>
<dbReference type="Pfam" id="PF00486">
    <property type="entry name" value="Trans_reg_C"/>
    <property type="match status" value="1"/>
</dbReference>
<organism evidence="10 11">
    <name type="scientific">Schleiferilactobacillus harbinensis</name>
    <dbReference type="NCBI Taxonomy" id="304207"/>
    <lineage>
        <taxon>Bacteria</taxon>
        <taxon>Bacillati</taxon>
        <taxon>Bacillota</taxon>
        <taxon>Bacilli</taxon>
        <taxon>Lactobacillales</taxon>
        <taxon>Lactobacillaceae</taxon>
        <taxon>Schleiferilactobacillus</taxon>
    </lineage>
</organism>
<keyword evidence="4 7" id="KW-0238">DNA-binding</keyword>
<dbReference type="SUPFAM" id="SSF52172">
    <property type="entry name" value="CheY-like"/>
    <property type="match status" value="1"/>
</dbReference>
<dbReference type="Gene3D" id="1.10.10.10">
    <property type="entry name" value="Winged helix-like DNA-binding domain superfamily/Winged helix DNA-binding domain"/>
    <property type="match status" value="1"/>
</dbReference>
<dbReference type="PANTHER" id="PTHR48111:SF1">
    <property type="entry name" value="TWO-COMPONENT RESPONSE REGULATOR ORR33"/>
    <property type="match status" value="1"/>
</dbReference>
<dbReference type="CDD" id="cd17574">
    <property type="entry name" value="REC_OmpR"/>
    <property type="match status" value="1"/>
</dbReference>
<evidence type="ECO:0000256" key="3">
    <source>
        <dbReference type="ARBA" id="ARBA00023015"/>
    </source>
</evidence>
<keyword evidence="5" id="KW-0804">Transcription</keyword>
<keyword evidence="3" id="KW-0805">Transcription regulation</keyword>
<keyword evidence="1 6" id="KW-0597">Phosphoprotein</keyword>
<dbReference type="GO" id="GO:0000156">
    <property type="term" value="F:phosphorelay response regulator activity"/>
    <property type="evidence" value="ECO:0007669"/>
    <property type="project" value="TreeGrafter"/>
</dbReference>
<evidence type="ECO:0000256" key="2">
    <source>
        <dbReference type="ARBA" id="ARBA00023012"/>
    </source>
</evidence>
<reference evidence="10 11" key="1">
    <citation type="submission" date="2019-10" db="EMBL/GenBank/DDBJ databases">
        <title>The completed genome of Lactobacillus harbinensis M1.</title>
        <authorList>
            <person name="Zheng Y."/>
        </authorList>
    </citation>
    <scope>NUCLEOTIDE SEQUENCE [LARGE SCALE GENOMIC DNA]</scope>
    <source>
        <strain evidence="10 11">M1</strain>
    </source>
</reference>
<dbReference type="CDD" id="cd00383">
    <property type="entry name" value="trans_reg_C"/>
    <property type="match status" value="1"/>
</dbReference>